<reference evidence="3" key="1">
    <citation type="journal article" date="2019" name="Int. J. Syst. Evol. Microbiol.">
        <title>The Global Catalogue of Microorganisms (GCM) 10K type strain sequencing project: providing services to taxonomists for standard genome sequencing and annotation.</title>
        <authorList>
            <consortium name="The Broad Institute Genomics Platform"/>
            <consortium name="The Broad Institute Genome Sequencing Center for Infectious Disease"/>
            <person name="Wu L."/>
            <person name="Ma J."/>
        </authorList>
    </citation>
    <scope>NUCLEOTIDE SEQUENCE [LARGE SCALE GENOMIC DNA]</scope>
    <source>
        <strain evidence="3">NBRC 113072</strain>
    </source>
</reference>
<dbReference type="InterPro" id="IPR029033">
    <property type="entry name" value="His_PPase_superfam"/>
</dbReference>
<dbReference type="SUPFAM" id="SSF53254">
    <property type="entry name" value="Phosphoglycerate mutase-like"/>
    <property type="match status" value="1"/>
</dbReference>
<proteinExistence type="predicted"/>
<feature type="compositionally biased region" description="Gly residues" evidence="1">
    <location>
        <begin position="227"/>
        <end position="236"/>
    </location>
</feature>
<dbReference type="InterPro" id="IPR013078">
    <property type="entry name" value="His_Pase_superF_clade-1"/>
</dbReference>
<accession>A0ABQ6IS51</accession>
<dbReference type="PANTHER" id="PTHR48100">
    <property type="entry name" value="BROAD-SPECIFICITY PHOSPHATASE YOR283W-RELATED"/>
    <property type="match status" value="1"/>
</dbReference>
<feature type="region of interest" description="Disordered" evidence="1">
    <location>
        <begin position="214"/>
        <end position="236"/>
    </location>
</feature>
<dbReference type="InterPro" id="IPR050275">
    <property type="entry name" value="PGM_Phosphatase"/>
</dbReference>
<evidence type="ECO:0000256" key="1">
    <source>
        <dbReference type="SAM" id="MobiDB-lite"/>
    </source>
</evidence>
<evidence type="ECO:0000313" key="3">
    <source>
        <dbReference type="Proteomes" id="UP001157126"/>
    </source>
</evidence>
<organism evidence="2 3">
    <name type="scientific">Mobilicoccus caccae</name>
    <dbReference type="NCBI Taxonomy" id="1859295"/>
    <lineage>
        <taxon>Bacteria</taxon>
        <taxon>Bacillati</taxon>
        <taxon>Actinomycetota</taxon>
        <taxon>Actinomycetes</taxon>
        <taxon>Micrococcales</taxon>
        <taxon>Dermatophilaceae</taxon>
        <taxon>Mobilicoccus</taxon>
    </lineage>
</organism>
<dbReference type="Pfam" id="PF00300">
    <property type="entry name" value="His_Phos_1"/>
    <property type="match status" value="1"/>
</dbReference>
<keyword evidence="3" id="KW-1185">Reference proteome</keyword>
<dbReference type="CDD" id="cd07067">
    <property type="entry name" value="HP_PGM_like"/>
    <property type="match status" value="1"/>
</dbReference>
<dbReference type="Proteomes" id="UP001157126">
    <property type="component" value="Unassembled WGS sequence"/>
</dbReference>
<comment type="caution">
    <text evidence="2">The sequence shown here is derived from an EMBL/GenBank/DDBJ whole genome shotgun (WGS) entry which is preliminary data.</text>
</comment>
<dbReference type="PANTHER" id="PTHR48100:SF2">
    <property type="entry name" value="CONSERVED PROTEIN"/>
    <property type="match status" value="1"/>
</dbReference>
<dbReference type="Gene3D" id="3.40.50.1240">
    <property type="entry name" value="Phosphoglycerate mutase-like"/>
    <property type="match status" value="1"/>
</dbReference>
<dbReference type="EMBL" id="BSUO01000001">
    <property type="protein sequence ID" value="GMA39554.1"/>
    <property type="molecule type" value="Genomic_DNA"/>
</dbReference>
<dbReference type="NCBIfam" id="TIGR03848">
    <property type="entry name" value="MSMEG_4193"/>
    <property type="match status" value="1"/>
</dbReference>
<dbReference type="RefSeq" id="WP_284303443.1">
    <property type="nucleotide sequence ID" value="NZ_BSUO01000001.1"/>
</dbReference>
<name>A0ABQ6IS51_9MICO</name>
<dbReference type="InterPro" id="IPR022492">
    <property type="entry name" value="Phosphomutase_MSMEG4193_put"/>
</dbReference>
<sequence length="236" mass="24727">MATALLVRHGRTTANATGILAGWSSGVDLDDTGREQAAALAARVASLPVVEIVSSPLTRCLQTTDELRRGAWSEVPVTECDDLGECRYGAWTGRPLSELAEDPLWRTVQHQPGAATFPASSEYRHESIRQMADRAVAAMRGIDARVEADHGPSALWVAVSHGDVIKAILADAAGTHLDLFQRFTVGPASLSVVRYTAARPYLLRCNDTGEDLGGLAAPPATSEASEGGAGVVGGGV</sequence>
<gene>
    <name evidence="2" type="ORF">GCM10025883_15990</name>
</gene>
<evidence type="ECO:0000313" key="2">
    <source>
        <dbReference type="EMBL" id="GMA39554.1"/>
    </source>
</evidence>
<protein>
    <submittedName>
        <fullName evidence="2">Phosphoglycerate mutase</fullName>
    </submittedName>
</protein>
<dbReference type="SMART" id="SM00855">
    <property type="entry name" value="PGAM"/>
    <property type="match status" value="1"/>
</dbReference>